<dbReference type="PROSITE" id="PS50043">
    <property type="entry name" value="HTH_LUXR_2"/>
    <property type="match status" value="1"/>
</dbReference>
<dbReference type="AlphaFoldDB" id="A0AAU8DK21"/>
<dbReference type="RefSeq" id="WP_353647495.1">
    <property type="nucleotide sequence ID" value="NZ_CP159218.1"/>
</dbReference>
<dbReference type="Gene3D" id="3.40.50.300">
    <property type="entry name" value="P-loop containing nucleotide triphosphate hydrolases"/>
    <property type="match status" value="1"/>
</dbReference>
<gene>
    <name evidence="4" type="ORF">ABLG96_11320</name>
</gene>
<dbReference type="PANTHER" id="PTHR16305:SF35">
    <property type="entry name" value="TRANSCRIPTIONAL ACTIVATOR DOMAIN"/>
    <property type="match status" value="1"/>
</dbReference>
<accession>A0AAU8DK21</accession>
<dbReference type="EMBL" id="CP159218">
    <property type="protein sequence ID" value="XCG61879.1"/>
    <property type="molecule type" value="Genomic_DNA"/>
</dbReference>
<protein>
    <submittedName>
        <fullName evidence="4">AAA family ATPase</fullName>
    </submittedName>
</protein>
<dbReference type="InterPro" id="IPR011990">
    <property type="entry name" value="TPR-like_helical_dom_sf"/>
</dbReference>
<proteinExistence type="predicted"/>
<evidence type="ECO:0000256" key="2">
    <source>
        <dbReference type="ARBA" id="ARBA00022840"/>
    </source>
</evidence>
<organism evidence="4">
    <name type="scientific">Nakamurella sp. A5-74</name>
    <dbReference type="NCBI Taxonomy" id="3158264"/>
    <lineage>
        <taxon>Bacteria</taxon>
        <taxon>Bacillati</taxon>
        <taxon>Actinomycetota</taxon>
        <taxon>Actinomycetes</taxon>
        <taxon>Nakamurellales</taxon>
        <taxon>Nakamurellaceae</taxon>
        <taxon>Nakamurella</taxon>
    </lineage>
</organism>
<dbReference type="InterPro" id="IPR041664">
    <property type="entry name" value="AAA_16"/>
</dbReference>
<dbReference type="InterPro" id="IPR036388">
    <property type="entry name" value="WH-like_DNA-bd_sf"/>
</dbReference>
<reference evidence="4" key="1">
    <citation type="submission" date="2024-05" db="EMBL/GenBank/DDBJ databases">
        <authorList>
            <person name="Cai S.Y."/>
            <person name="Jin L.M."/>
            <person name="Li H.R."/>
        </authorList>
    </citation>
    <scope>NUCLEOTIDE SEQUENCE</scope>
    <source>
        <strain evidence="4">A5-74</strain>
    </source>
</reference>
<sequence length="968" mass="103426">MNHPRRTVPMVGRRAELERLHDTLRSDRPTPLLIGGDAGVGKTRLVAEIRALAEQEGCLVLSGHCIDFGDAAVPYLPFVEMFGRAPEPTVAEAIGRHPALARLVGRGSGSTDQVSRDALLDDLHAALTELGEGGPVLVVVEDVHWADRSTRDVLTVLFTRGFSSRVVLLVTYRSDDLHRRHPLRPTLAHWSRLGLERITLEPLTDAEITSLVHGLHPDPMQDGAVRRIVERAEGNAFFAEELVGAQCQGQRMPENLAELLLVRLDTLDDVSRAVVRAAAVAGRTVEHDVLDEVLDLEGEAFDRALRSAVDLQLLVPTTTGYQFRHALVAESIYDDLLPGERGRLHQRYVAVLHARPDAVPADLARHARAAGDTATAVTAGLKAATLAMKVGGPEEAVAQYEQVAGRLATDPLLAPAVDRIAVTGAWVEALMAAGHTGRAVTVARAMIDELPADTTPADRAAGLAVLVRAALMEESSLAQNTLQEALALLPEPVDGQIQPIPVVRARARLLAASARVALMNGRYERAAEDVQQATSLAQQHGWSMIAQDAATTAARLAEFTGDGAAAAARLDEVIRRAVEDDDIVAELRARHYLGGLHLNAGHREQALLAYREGADRARAKGRPWAPFGMDARVLAGIAAVGLGEWELAAEIVDVSGDDPPELSRAALAVVSLLLAAGRGDRPGAERLIPVIDRGAAVDGMIAVNQAFALIDLHGDADDLPAARAAFDNSNTILTTMWATDHFQARIRLTALLLGQIGTHSGAASTDRTAAVDESQQLATTLVDVFGEVPAAKLHWGPESDAWWARVEAERLRVLWLFGDGAVSAADLSSAWEQVVELFDALGDRFEAARSRARWAAALVAAGDQRAPEVAAAAAAVANELGARPLSAELERLGPLIGHRRRPAEVTALTARELQIVRLVADGRSNGEIGRQLFISTKTVSVHVSNLLAKLGARGRTEAAATARERGLL</sequence>
<evidence type="ECO:0000259" key="3">
    <source>
        <dbReference type="PROSITE" id="PS50043"/>
    </source>
</evidence>
<dbReference type="InterPro" id="IPR016032">
    <property type="entry name" value="Sig_transdc_resp-reg_C-effctor"/>
</dbReference>
<dbReference type="PROSITE" id="PS00622">
    <property type="entry name" value="HTH_LUXR_1"/>
    <property type="match status" value="1"/>
</dbReference>
<dbReference type="InterPro" id="IPR000792">
    <property type="entry name" value="Tscrpt_reg_LuxR_C"/>
</dbReference>
<feature type="domain" description="HTH luxR-type" evidence="3">
    <location>
        <begin position="901"/>
        <end position="966"/>
    </location>
</feature>
<dbReference type="CDD" id="cd06170">
    <property type="entry name" value="LuxR_C_like"/>
    <property type="match status" value="1"/>
</dbReference>
<dbReference type="SMART" id="SM00421">
    <property type="entry name" value="HTH_LUXR"/>
    <property type="match status" value="1"/>
</dbReference>
<dbReference type="SUPFAM" id="SSF46894">
    <property type="entry name" value="C-terminal effector domain of the bipartite response regulators"/>
    <property type="match status" value="1"/>
</dbReference>
<dbReference type="GO" id="GO:0004016">
    <property type="term" value="F:adenylate cyclase activity"/>
    <property type="evidence" value="ECO:0007669"/>
    <property type="project" value="TreeGrafter"/>
</dbReference>
<dbReference type="InterPro" id="IPR027417">
    <property type="entry name" value="P-loop_NTPase"/>
</dbReference>
<dbReference type="Pfam" id="PF13191">
    <property type="entry name" value="AAA_16"/>
    <property type="match status" value="1"/>
</dbReference>
<dbReference type="Gene3D" id="1.25.40.10">
    <property type="entry name" value="Tetratricopeptide repeat domain"/>
    <property type="match status" value="1"/>
</dbReference>
<dbReference type="GO" id="GO:0005737">
    <property type="term" value="C:cytoplasm"/>
    <property type="evidence" value="ECO:0007669"/>
    <property type="project" value="TreeGrafter"/>
</dbReference>
<evidence type="ECO:0000313" key="4">
    <source>
        <dbReference type="EMBL" id="XCG61879.1"/>
    </source>
</evidence>
<name>A0AAU8DK21_9ACTN</name>
<evidence type="ECO:0000256" key="1">
    <source>
        <dbReference type="ARBA" id="ARBA00022741"/>
    </source>
</evidence>
<keyword evidence="2" id="KW-0067">ATP-binding</keyword>
<dbReference type="SUPFAM" id="SSF48452">
    <property type="entry name" value="TPR-like"/>
    <property type="match status" value="1"/>
</dbReference>
<dbReference type="GO" id="GO:0005524">
    <property type="term" value="F:ATP binding"/>
    <property type="evidence" value="ECO:0007669"/>
    <property type="project" value="UniProtKB-KW"/>
</dbReference>
<dbReference type="GO" id="GO:0006355">
    <property type="term" value="P:regulation of DNA-templated transcription"/>
    <property type="evidence" value="ECO:0007669"/>
    <property type="project" value="InterPro"/>
</dbReference>
<dbReference type="Gene3D" id="1.10.10.10">
    <property type="entry name" value="Winged helix-like DNA-binding domain superfamily/Winged helix DNA-binding domain"/>
    <property type="match status" value="1"/>
</dbReference>
<dbReference type="SUPFAM" id="SSF52540">
    <property type="entry name" value="P-loop containing nucleoside triphosphate hydrolases"/>
    <property type="match status" value="1"/>
</dbReference>
<dbReference type="Pfam" id="PF00196">
    <property type="entry name" value="GerE"/>
    <property type="match status" value="1"/>
</dbReference>
<dbReference type="PANTHER" id="PTHR16305">
    <property type="entry name" value="TESTICULAR SOLUBLE ADENYLYL CYCLASE"/>
    <property type="match status" value="1"/>
</dbReference>
<dbReference type="GO" id="GO:0003677">
    <property type="term" value="F:DNA binding"/>
    <property type="evidence" value="ECO:0007669"/>
    <property type="project" value="InterPro"/>
</dbReference>
<dbReference type="PRINTS" id="PR00038">
    <property type="entry name" value="HTHLUXR"/>
</dbReference>
<keyword evidence="1" id="KW-0547">Nucleotide-binding</keyword>